<gene>
    <name evidence="5" type="ORF">HA052_04570</name>
</gene>
<dbReference type="NCBIfam" id="TIGR03734">
    <property type="entry name" value="PRTRC_parB"/>
    <property type="match status" value="1"/>
</dbReference>
<dbReference type="InterPro" id="IPR003115">
    <property type="entry name" value="ParB_N"/>
</dbReference>
<accession>A0ABX0KY94</accession>
<dbReference type="SUPFAM" id="SSF109709">
    <property type="entry name" value="KorB DNA-binding domain-like"/>
    <property type="match status" value="1"/>
</dbReference>
<dbReference type="InterPro" id="IPR004437">
    <property type="entry name" value="ParB/RepB/Spo0J"/>
</dbReference>
<dbReference type="InterPro" id="IPR050336">
    <property type="entry name" value="Chromosome_partition/occlusion"/>
</dbReference>
<dbReference type="SMART" id="SM00470">
    <property type="entry name" value="ParB"/>
    <property type="match status" value="1"/>
</dbReference>
<feature type="domain" description="ParB-like N-terminal" evidence="4">
    <location>
        <begin position="17"/>
        <end position="113"/>
    </location>
</feature>
<dbReference type="InterPro" id="IPR036086">
    <property type="entry name" value="ParB/Sulfiredoxin_sf"/>
</dbReference>
<organism evidence="5 6">
    <name type="scientific">Chromobacterium fluminis</name>
    <dbReference type="NCBI Taxonomy" id="3044269"/>
    <lineage>
        <taxon>Bacteria</taxon>
        <taxon>Pseudomonadati</taxon>
        <taxon>Pseudomonadota</taxon>
        <taxon>Betaproteobacteria</taxon>
        <taxon>Neisseriales</taxon>
        <taxon>Chromobacteriaceae</taxon>
        <taxon>Chromobacterium</taxon>
    </lineage>
</organism>
<evidence type="ECO:0000259" key="4">
    <source>
        <dbReference type="SMART" id="SM00470"/>
    </source>
</evidence>
<protein>
    <submittedName>
        <fullName evidence="5">PRTRC system ParB family protein</fullName>
    </submittedName>
</protein>
<dbReference type="NCBIfam" id="TIGR00180">
    <property type="entry name" value="parB_part"/>
    <property type="match status" value="1"/>
</dbReference>
<dbReference type="InterPro" id="IPR022396">
    <property type="entry name" value="PRTRC_ParB"/>
</dbReference>
<evidence type="ECO:0000256" key="2">
    <source>
        <dbReference type="ARBA" id="ARBA00022829"/>
    </source>
</evidence>
<comment type="caution">
    <text evidence="5">The sequence shown here is derived from an EMBL/GenBank/DDBJ whole genome shotgun (WGS) entry which is preliminary data.</text>
</comment>
<dbReference type="RefSeq" id="WP_166450981.1">
    <property type="nucleotide sequence ID" value="NZ_JAAOMA010000004.1"/>
</dbReference>
<evidence type="ECO:0000313" key="6">
    <source>
        <dbReference type="Proteomes" id="UP001515641"/>
    </source>
</evidence>
<dbReference type="InterPro" id="IPR041468">
    <property type="entry name" value="HTH_ParB/Spo0J"/>
</dbReference>
<evidence type="ECO:0000256" key="1">
    <source>
        <dbReference type="ARBA" id="ARBA00006295"/>
    </source>
</evidence>
<dbReference type="Gene3D" id="1.10.10.2830">
    <property type="match status" value="1"/>
</dbReference>
<reference evidence="5 6" key="1">
    <citation type="submission" date="2020-03" db="EMBL/GenBank/DDBJ databases">
        <title>Draft genome sequence of environmentally isolated cultures.</title>
        <authorList>
            <person name="Wilson H.S."/>
            <person name="De Leon M.E."/>
        </authorList>
    </citation>
    <scope>NUCLEOTIDE SEQUENCE [LARGE SCALE GENOMIC DNA]</scope>
    <source>
        <strain evidence="5 6">HSC-31F16</strain>
    </source>
</reference>
<keyword evidence="2" id="KW-0159">Chromosome partition</keyword>
<name>A0ABX0KY94_9NEIS</name>
<evidence type="ECO:0000256" key="3">
    <source>
        <dbReference type="SAM" id="MobiDB-lite"/>
    </source>
</evidence>
<dbReference type="Pfam" id="PF17762">
    <property type="entry name" value="HTH_ParB"/>
    <property type="match status" value="1"/>
</dbReference>
<sequence>MTAPLPPEATLHSLGHQKVKCNRIRRGRNPRTYFDPAEMAELKEGIRAVGYLIHPITVRPVPIDANGTDLELVAGERRWTNFCELFGPNSELDANVLILSDEEADLIALIENVHSAKMSPTEEAEAAHKLLMRYQDRDEVALATGWPRSMVDRRLALMQCIPEVRSALTERKIKLGHAELLAILDAEKQPAVLARVLEKDWSVGVLKNNLMSITQKLSVAIFDKADCTNCRHNSSLQAALFAENIGDGSCSHPSCYQQKTIGRLAEIKAELEQEVQRVEYLEPGEGKTIPIKLVSSGARAVGEVQMNACRSCANYGATVSAQPASMGVIEREICFDSQCHTLKQGEYLKEMKSKIDSQKGVSSQTGGSGTKRSADKGGTSAPRVAKASSTRQAIKDHVEKTWRRIAFMLTTANSATSANFLTWLTLTGNIRHFDSNRFRETYTKLTQQKFSSTEEPSAGMAMFGEISPEVFNKLRDVMAGYALHQLEIRHVRNLLSYLQADLTQLWKVDKAFLELLTVAEIEAYCNEVGLGDVITQEALKKLLTGKKSAIVEALLTFSGTHLAGKVPAFFDFTKK</sequence>
<comment type="similarity">
    <text evidence="1">Belongs to the ParB family.</text>
</comment>
<dbReference type="Pfam" id="PF02195">
    <property type="entry name" value="ParB_N"/>
    <property type="match status" value="1"/>
</dbReference>
<keyword evidence="6" id="KW-1185">Reference proteome</keyword>
<dbReference type="PANTHER" id="PTHR33375">
    <property type="entry name" value="CHROMOSOME-PARTITIONING PROTEIN PARB-RELATED"/>
    <property type="match status" value="1"/>
</dbReference>
<feature type="region of interest" description="Disordered" evidence="3">
    <location>
        <begin position="353"/>
        <end position="392"/>
    </location>
</feature>
<proteinExistence type="inferred from homology"/>
<dbReference type="Proteomes" id="UP001515641">
    <property type="component" value="Unassembled WGS sequence"/>
</dbReference>
<dbReference type="PANTHER" id="PTHR33375:SF1">
    <property type="entry name" value="CHROMOSOME-PARTITIONING PROTEIN PARB-RELATED"/>
    <property type="match status" value="1"/>
</dbReference>
<dbReference type="Gene3D" id="3.90.1530.30">
    <property type="match status" value="1"/>
</dbReference>
<dbReference type="EMBL" id="JAAOMA010000004">
    <property type="protein sequence ID" value="NHR04465.1"/>
    <property type="molecule type" value="Genomic_DNA"/>
</dbReference>
<evidence type="ECO:0000313" key="5">
    <source>
        <dbReference type="EMBL" id="NHR04465.1"/>
    </source>
</evidence>
<dbReference type="SUPFAM" id="SSF110849">
    <property type="entry name" value="ParB/Sulfiredoxin"/>
    <property type="match status" value="1"/>
</dbReference>